<organism evidence="2 3">
    <name type="scientific">Eleginops maclovinus</name>
    <name type="common">Patagonian blennie</name>
    <name type="synonym">Eleginus maclovinus</name>
    <dbReference type="NCBI Taxonomy" id="56733"/>
    <lineage>
        <taxon>Eukaryota</taxon>
        <taxon>Metazoa</taxon>
        <taxon>Chordata</taxon>
        <taxon>Craniata</taxon>
        <taxon>Vertebrata</taxon>
        <taxon>Euteleostomi</taxon>
        <taxon>Actinopterygii</taxon>
        <taxon>Neopterygii</taxon>
        <taxon>Teleostei</taxon>
        <taxon>Neoteleostei</taxon>
        <taxon>Acanthomorphata</taxon>
        <taxon>Eupercaria</taxon>
        <taxon>Perciformes</taxon>
        <taxon>Notothenioidei</taxon>
        <taxon>Eleginopidae</taxon>
        <taxon>Eleginops</taxon>
    </lineage>
</organism>
<gene>
    <name evidence="2" type="ORF">PBY51_025011</name>
</gene>
<comment type="caution">
    <text evidence="2">The sequence shown here is derived from an EMBL/GenBank/DDBJ whole genome shotgun (WGS) entry which is preliminary data.</text>
</comment>
<proteinExistence type="predicted"/>
<evidence type="ECO:0000313" key="2">
    <source>
        <dbReference type="EMBL" id="KAK5870369.1"/>
    </source>
</evidence>
<feature type="compositionally biased region" description="Basic and acidic residues" evidence="1">
    <location>
        <begin position="1"/>
        <end position="17"/>
    </location>
</feature>
<reference evidence="2 3" key="2">
    <citation type="journal article" date="2023" name="Mol. Biol. Evol.">
        <title>Genomics of Secondarily Temperate Adaptation in the Only Non-Antarctic Icefish.</title>
        <authorList>
            <person name="Rivera-Colon A.G."/>
            <person name="Rayamajhi N."/>
            <person name="Minhas B.F."/>
            <person name="Madrigal G."/>
            <person name="Bilyk K.T."/>
            <person name="Yoon V."/>
            <person name="Hune M."/>
            <person name="Gregory S."/>
            <person name="Cheng C.H.C."/>
            <person name="Catchen J.M."/>
        </authorList>
    </citation>
    <scope>NUCLEOTIDE SEQUENCE [LARGE SCALE GENOMIC DNA]</scope>
    <source>
        <strain evidence="2">JMC-PN-2008</strain>
    </source>
</reference>
<evidence type="ECO:0000313" key="3">
    <source>
        <dbReference type="Proteomes" id="UP001346869"/>
    </source>
</evidence>
<feature type="compositionally biased region" description="Pro residues" evidence="1">
    <location>
        <begin position="99"/>
        <end position="110"/>
    </location>
</feature>
<reference evidence="2 3" key="1">
    <citation type="journal article" date="2023" name="Genes (Basel)">
        <title>Chromosome-Level Genome Assembly and Circadian Gene Repertoire of the Patagonia Blennie Eleginops maclovinus-The Closest Ancestral Proxy of Antarctic Cryonotothenioids.</title>
        <authorList>
            <person name="Cheng C.C."/>
            <person name="Rivera-Colon A.G."/>
            <person name="Minhas B.F."/>
            <person name="Wilson L."/>
            <person name="Rayamajhi N."/>
            <person name="Vargas-Chacoff L."/>
            <person name="Catchen J.M."/>
        </authorList>
    </citation>
    <scope>NUCLEOTIDE SEQUENCE [LARGE SCALE GENOMIC DNA]</scope>
    <source>
        <strain evidence="2">JMC-PN-2008</strain>
    </source>
</reference>
<feature type="region of interest" description="Disordered" evidence="1">
    <location>
        <begin position="59"/>
        <end position="110"/>
    </location>
</feature>
<dbReference type="Proteomes" id="UP001346869">
    <property type="component" value="Unassembled WGS sequence"/>
</dbReference>
<feature type="region of interest" description="Disordered" evidence="1">
    <location>
        <begin position="1"/>
        <end position="36"/>
    </location>
</feature>
<dbReference type="AlphaFoldDB" id="A0AAN7Y0I3"/>
<protein>
    <submittedName>
        <fullName evidence="2">Uncharacterized protein</fullName>
    </submittedName>
</protein>
<evidence type="ECO:0000256" key="1">
    <source>
        <dbReference type="SAM" id="MobiDB-lite"/>
    </source>
</evidence>
<dbReference type="EMBL" id="JAUZQC010000006">
    <property type="protein sequence ID" value="KAK5870369.1"/>
    <property type="molecule type" value="Genomic_DNA"/>
</dbReference>
<sequence length="110" mass="11756">MQSKDIDPRVGHVDCGRPARRCPGNTARFSGSPTPVPLPLVRLGRVGLRRLQSSGRCALTDPSDLLSHPGSEASKPPLHTSGSHSPQKLERPGPNSLPYSPPPLRLSPRS</sequence>
<keyword evidence="3" id="KW-1185">Reference proteome</keyword>
<accession>A0AAN7Y0I3</accession>
<name>A0AAN7Y0I3_ELEMC</name>